<keyword evidence="5 11" id="KW-0812">Transmembrane</keyword>
<organism evidence="12 13">
    <name type="scientific">Dictyocaulus viviparus</name>
    <name type="common">Bovine lungworm</name>
    <dbReference type="NCBI Taxonomy" id="29172"/>
    <lineage>
        <taxon>Eukaryota</taxon>
        <taxon>Metazoa</taxon>
        <taxon>Ecdysozoa</taxon>
        <taxon>Nematoda</taxon>
        <taxon>Chromadorea</taxon>
        <taxon>Rhabditida</taxon>
        <taxon>Rhabditina</taxon>
        <taxon>Rhabditomorpha</taxon>
        <taxon>Strongyloidea</taxon>
        <taxon>Metastrongylidae</taxon>
        <taxon>Dictyocaulus</taxon>
    </lineage>
</organism>
<dbReference type="PANTHER" id="PTHR11157">
    <property type="entry name" value="FATTY ACID ACYL TRANSFERASE-RELATED"/>
    <property type="match status" value="1"/>
</dbReference>
<evidence type="ECO:0000256" key="11">
    <source>
        <dbReference type="RuleBase" id="RU361115"/>
    </source>
</evidence>
<dbReference type="AlphaFoldDB" id="A0A0D8X944"/>
<keyword evidence="4 11" id="KW-0808">Transferase</keyword>
<evidence type="ECO:0000256" key="1">
    <source>
        <dbReference type="ARBA" id="ARBA00004141"/>
    </source>
</evidence>
<evidence type="ECO:0000256" key="10">
    <source>
        <dbReference type="ARBA" id="ARBA00023160"/>
    </source>
</evidence>
<dbReference type="Pfam" id="PF01151">
    <property type="entry name" value="ELO"/>
    <property type="match status" value="1"/>
</dbReference>
<comment type="similarity">
    <text evidence="11">Belongs to the ELO family.</text>
</comment>
<comment type="caution">
    <text evidence="11">Lacks conserved residue(s) required for the propagation of feature annotation.</text>
</comment>
<dbReference type="EMBL" id="KN716903">
    <property type="protein sequence ID" value="KJH41110.1"/>
    <property type="molecule type" value="Genomic_DNA"/>
</dbReference>
<dbReference type="GO" id="GO:0009922">
    <property type="term" value="F:fatty acid elongase activity"/>
    <property type="evidence" value="ECO:0007669"/>
    <property type="project" value="UniProtKB-EC"/>
</dbReference>
<dbReference type="GO" id="GO:0005789">
    <property type="term" value="C:endoplasmic reticulum membrane"/>
    <property type="evidence" value="ECO:0007669"/>
    <property type="project" value="TreeGrafter"/>
</dbReference>
<evidence type="ECO:0000256" key="5">
    <source>
        <dbReference type="ARBA" id="ARBA00022692"/>
    </source>
</evidence>
<dbReference type="GO" id="GO:0030148">
    <property type="term" value="P:sphingolipid biosynthetic process"/>
    <property type="evidence" value="ECO:0007669"/>
    <property type="project" value="TreeGrafter"/>
</dbReference>
<protein>
    <recommendedName>
        <fullName evidence="11">Elongation of very long chain fatty acids protein</fullName>
        <ecNumber evidence="11">2.3.1.199</ecNumber>
    </recommendedName>
    <alternativeName>
        <fullName evidence="11">Very-long-chain 3-oxoacyl-CoA synthase</fullName>
    </alternativeName>
</protein>
<evidence type="ECO:0000313" key="12">
    <source>
        <dbReference type="EMBL" id="KJH41110.1"/>
    </source>
</evidence>
<dbReference type="GO" id="GO:0042761">
    <property type="term" value="P:very long-chain fatty acid biosynthetic process"/>
    <property type="evidence" value="ECO:0007669"/>
    <property type="project" value="TreeGrafter"/>
</dbReference>
<feature type="transmembrane region" description="Helical" evidence="11">
    <location>
        <begin position="27"/>
        <end position="47"/>
    </location>
</feature>
<evidence type="ECO:0000256" key="7">
    <source>
        <dbReference type="ARBA" id="ARBA00022989"/>
    </source>
</evidence>
<comment type="catalytic activity">
    <reaction evidence="11">
        <text>a very-long-chain acyl-CoA + malonyl-CoA + H(+) = a very-long-chain 3-oxoacyl-CoA + CO2 + CoA</text>
        <dbReference type="Rhea" id="RHEA:32727"/>
        <dbReference type="ChEBI" id="CHEBI:15378"/>
        <dbReference type="ChEBI" id="CHEBI:16526"/>
        <dbReference type="ChEBI" id="CHEBI:57287"/>
        <dbReference type="ChEBI" id="CHEBI:57384"/>
        <dbReference type="ChEBI" id="CHEBI:90725"/>
        <dbReference type="ChEBI" id="CHEBI:90736"/>
        <dbReference type="EC" id="2.3.1.199"/>
    </reaction>
</comment>
<comment type="subcellular location">
    <subcellularLocation>
        <location evidence="1">Membrane</location>
        <topology evidence="1">Multi-pass membrane protein</topology>
    </subcellularLocation>
</comment>
<evidence type="ECO:0000313" key="13">
    <source>
        <dbReference type="Proteomes" id="UP000053766"/>
    </source>
</evidence>
<keyword evidence="3 11" id="KW-0444">Lipid biosynthesis</keyword>
<dbReference type="PANTHER" id="PTHR11157:SF27">
    <property type="entry name" value="ELONGATION OF LONG CHAIN FATTY ACIDS PROTEIN 6"/>
    <property type="match status" value="1"/>
</dbReference>
<keyword evidence="10 11" id="KW-0275">Fatty acid biosynthesis</keyword>
<keyword evidence="7 11" id="KW-1133">Transmembrane helix</keyword>
<feature type="transmembrane region" description="Helical" evidence="11">
    <location>
        <begin position="106"/>
        <end position="128"/>
    </location>
</feature>
<dbReference type="InterPro" id="IPR002076">
    <property type="entry name" value="ELO_fam"/>
</dbReference>
<evidence type="ECO:0000256" key="9">
    <source>
        <dbReference type="ARBA" id="ARBA00023136"/>
    </source>
</evidence>
<reference evidence="12 13" key="1">
    <citation type="submission" date="2013-11" db="EMBL/GenBank/DDBJ databases">
        <title>Draft genome of the bovine lungworm Dictyocaulus viviparus.</title>
        <authorList>
            <person name="Mitreva M."/>
        </authorList>
    </citation>
    <scope>NUCLEOTIDE SEQUENCE [LARGE SCALE GENOMIC DNA]</scope>
    <source>
        <strain evidence="12 13">HannoverDv2000</strain>
    </source>
</reference>
<sequence>MTSFLQVATTFPFNYENAKNYTRSIEIPAFFISIAYIVVIFSIKAIMSNLKAFQLTSALNFWNAWLAIFSTVGSFITGHGLFYEILHRGFVSSYTHIGDYFNGASGYWTFLFVMSKILEFGDTILIVLRKKPLIFLHW</sequence>
<keyword evidence="13" id="KW-1185">Reference proteome</keyword>
<dbReference type="GO" id="GO:0034625">
    <property type="term" value="P:fatty acid elongation, monounsaturated fatty acid"/>
    <property type="evidence" value="ECO:0007669"/>
    <property type="project" value="TreeGrafter"/>
</dbReference>
<name>A0A0D8X944_DICVI</name>
<dbReference type="GO" id="GO:0034626">
    <property type="term" value="P:fatty acid elongation, polyunsaturated fatty acid"/>
    <property type="evidence" value="ECO:0007669"/>
    <property type="project" value="TreeGrafter"/>
</dbReference>
<feature type="transmembrane region" description="Helical" evidence="11">
    <location>
        <begin position="59"/>
        <end position="86"/>
    </location>
</feature>
<dbReference type="GO" id="GO:0019367">
    <property type="term" value="P:fatty acid elongation, saturated fatty acid"/>
    <property type="evidence" value="ECO:0007669"/>
    <property type="project" value="TreeGrafter"/>
</dbReference>
<evidence type="ECO:0000256" key="8">
    <source>
        <dbReference type="ARBA" id="ARBA00023098"/>
    </source>
</evidence>
<evidence type="ECO:0000256" key="3">
    <source>
        <dbReference type="ARBA" id="ARBA00022516"/>
    </source>
</evidence>
<dbReference type="STRING" id="29172.A0A0D8X944"/>
<evidence type="ECO:0000256" key="6">
    <source>
        <dbReference type="ARBA" id="ARBA00022832"/>
    </source>
</evidence>
<comment type="pathway">
    <text evidence="2">Lipid metabolism; fatty acid biosynthesis.</text>
</comment>
<accession>A0A0D8X944</accession>
<evidence type="ECO:0000256" key="4">
    <source>
        <dbReference type="ARBA" id="ARBA00022679"/>
    </source>
</evidence>
<proteinExistence type="inferred from homology"/>
<evidence type="ECO:0000256" key="2">
    <source>
        <dbReference type="ARBA" id="ARBA00005194"/>
    </source>
</evidence>
<keyword evidence="9 11" id="KW-0472">Membrane</keyword>
<dbReference type="Proteomes" id="UP000053766">
    <property type="component" value="Unassembled WGS sequence"/>
</dbReference>
<keyword evidence="6 11" id="KW-0276">Fatty acid metabolism</keyword>
<dbReference type="UniPathway" id="UPA00094"/>
<reference evidence="13" key="2">
    <citation type="journal article" date="2016" name="Sci. Rep.">
        <title>Dictyocaulus viviparus genome, variome and transcriptome elucidate lungworm biology and support future intervention.</title>
        <authorList>
            <person name="McNulty S.N."/>
            <person name="Strube C."/>
            <person name="Rosa B.A."/>
            <person name="Martin J.C."/>
            <person name="Tyagi R."/>
            <person name="Choi Y.J."/>
            <person name="Wang Q."/>
            <person name="Hallsworth Pepin K."/>
            <person name="Zhang X."/>
            <person name="Ozersky P."/>
            <person name="Wilson R.K."/>
            <person name="Sternberg P.W."/>
            <person name="Gasser R.B."/>
            <person name="Mitreva M."/>
        </authorList>
    </citation>
    <scope>NUCLEOTIDE SEQUENCE [LARGE SCALE GENOMIC DNA]</scope>
    <source>
        <strain evidence="13">HannoverDv2000</strain>
    </source>
</reference>
<dbReference type="EC" id="2.3.1.199" evidence="11"/>
<gene>
    <name evidence="12" type="ORF">DICVIV_12920</name>
</gene>
<dbReference type="OrthoDB" id="10259681at2759"/>
<keyword evidence="8 11" id="KW-0443">Lipid metabolism</keyword>